<name>A0ABP8H3L0_9BACT</name>
<dbReference type="Pfam" id="PF21784">
    <property type="entry name" value="Bflower"/>
    <property type="match status" value="1"/>
</dbReference>
<feature type="signal peptide" evidence="1">
    <location>
        <begin position="1"/>
        <end position="21"/>
    </location>
</feature>
<reference evidence="4" key="1">
    <citation type="journal article" date="2019" name="Int. J. Syst. Evol. Microbiol.">
        <title>The Global Catalogue of Microorganisms (GCM) 10K type strain sequencing project: providing services to taxonomists for standard genome sequencing and annotation.</title>
        <authorList>
            <consortium name="The Broad Institute Genomics Platform"/>
            <consortium name="The Broad Institute Genome Sequencing Center for Infectious Disease"/>
            <person name="Wu L."/>
            <person name="Ma J."/>
        </authorList>
    </citation>
    <scope>NUCLEOTIDE SEQUENCE [LARGE SCALE GENOMIC DNA]</scope>
    <source>
        <strain evidence="4">JCM 17919</strain>
    </source>
</reference>
<comment type="caution">
    <text evidence="3">The sequence shown here is derived from an EMBL/GenBank/DDBJ whole genome shotgun (WGS) entry which is preliminary data.</text>
</comment>
<feature type="domain" description="4-fold beta flower" evidence="2">
    <location>
        <begin position="25"/>
        <end position="140"/>
    </location>
</feature>
<proteinExistence type="predicted"/>
<accession>A0ABP8H3L0</accession>
<evidence type="ECO:0000259" key="2">
    <source>
        <dbReference type="Pfam" id="PF21784"/>
    </source>
</evidence>
<evidence type="ECO:0000313" key="4">
    <source>
        <dbReference type="Proteomes" id="UP001501725"/>
    </source>
</evidence>
<keyword evidence="4" id="KW-1185">Reference proteome</keyword>
<dbReference type="EMBL" id="BAABGY010000008">
    <property type="protein sequence ID" value="GAA4333908.1"/>
    <property type="molecule type" value="Genomic_DNA"/>
</dbReference>
<evidence type="ECO:0000313" key="3">
    <source>
        <dbReference type="EMBL" id="GAA4333908.1"/>
    </source>
</evidence>
<dbReference type="Proteomes" id="UP001501725">
    <property type="component" value="Unassembled WGS sequence"/>
</dbReference>
<evidence type="ECO:0000256" key="1">
    <source>
        <dbReference type="SAM" id="SignalP"/>
    </source>
</evidence>
<dbReference type="InterPro" id="IPR048911">
    <property type="entry name" value="Bflower"/>
</dbReference>
<gene>
    <name evidence="3" type="ORF">GCM10023184_27480</name>
</gene>
<sequence length="146" mass="16245">MGPMRVLIALLCCLCSSGLMAQEVALFGREGKAVAYIAADVDRTIYLWGGEPVAYLAASAGDFEIRGFNGQHLGWLVNGTVYDGNGEAVGVTKRAATFFTEWEPYKPFKKAKPLKGLLRYQLYKPYWRTSWSDTPLDELLRRGISD</sequence>
<protein>
    <recommendedName>
        <fullName evidence="2">4-fold beta flower domain-containing protein</fullName>
    </recommendedName>
</protein>
<keyword evidence="1" id="KW-0732">Signal</keyword>
<organism evidence="3 4">
    <name type="scientific">Flaviaesturariibacter amylovorans</name>
    <dbReference type="NCBI Taxonomy" id="1084520"/>
    <lineage>
        <taxon>Bacteria</taxon>
        <taxon>Pseudomonadati</taxon>
        <taxon>Bacteroidota</taxon>
        <taxon>Chitinophagia</taxon>
        <taxon>Chitinophagales</taxon>
        <taxon>Chitinophagaceae</taxon>
        <taxon>Flaviaestuariibacter</taxon>
    </lineage>
</organism>
<feature type="chain" id="PRO_5045117284" description="4-fold beta flower domain-containing protein" evidence="1">
    <location>
        <begin position="22"/>
        <end position="146"/>
    </location>
</feature>